<reference evidence="26" key="2">
    <citation type="submission" date="2025-08" db="UniProtKB">
        <authorList>
            <consortium name="Ensembl"/>
        </authorList>
    </citation>
    <scope>IDENTIFICATION</scope>
    <source>
        <strain evidence="26">Thorbecke</strain>
    </source>
</reference>
<feature type="compositionally biased region" description="Low complexity" evidence="23">
    <location>
        <begin position="361"/>
        <end position="380"/>
    </location>
</feature>
<dbReference type="GO" id="GO:0032728">
    <property type="term" value="P:positive regulation of interferon-beta production"/>
    <property type="evidence" value="ECO:0007669"/>
    <property type="project" value="Ensembl"/>
</dbReference>
<keyword evidence="15 24" id="KW-0472">Membrane</keyword>
<evidence type="ECO:0000256" key="5">
    <source>
        <dbReference type="ARBA" id="ARBA00022553"/>
    </source>
</evidence>
<keyword evidence="7" id="KW-0399">Innate immunity</keyword>
<feature type="region of interest" description="Disordered" evidence="23">
    <location>
        <begin position="97"/>
        <end position="430"/>
    </location>
</feature>
<feature type="domain" description="Caspase recruitment" evidence="25">
    <location>
        <begin position="6"/>
        <end position="91"/>
    </location>
</feature>
<dbReference type="GeneTree" id="ENSGT00510000049120"/>
<evidence type="ECO:0000256" key="1">
    <source>
        <dbReference type="ARBA" id="ARBA00004275"/>
    </source>
</evidence>
<dbReference type="GO" id="GO:0060340">
    <property type="term" value="P:positive regulation of type I interferon-mediated signaling pathway"/>
    <property type="evidence" value="ECO:0007669"/>
    <property type="project" value="Ensembl"/>
</dbReference>
<accession>U3KPC4</accession>
<keyword evidence="13" id="KW-0051">Antiviral defense</keyword>
<comment type="function">
    <text evidence="19">Adapter required for innate immune defense against viruses. Acts downstream of DHX33, RIGI and IFIH1/MDA5, which detect intracellular dsRNA produced during viral replication, to coordinate pathways leading to the activation of NF-kappa-B, IRF3 and IRF7, and to the subsequent induction of antiviral cytokines such as IFN-beta and RANTES (CCL5). Peroxisomal and mitochondrial MAVS act sequentially to create an antiviral cellular state. Upon viral infection, peroxisomal MAVS induces the rapid interferon-independent expression of defense factors that provide short-term protection, whereas mitochondrial MAVS activates an interferon-dependent signaling pathway with delayed kinetics, which amplifies and stabilizes the antiviral response. May activate the same pathways following detection of extracellular dsRNA by TLR3. May protect cells from apoptosis. Involved in NLRP3 inflammasome activation by mediating NLRP3 recruitment to mitochondria.</text>
</comment>
<dbReference type="GO" id="GO:0045071">
    <property type="term" value="P:negative regulation of viral genome replication"/>
    <property type="evidence" value="ECO:0007669"/>
    <property type="project" value="Ensembl"/>
</dbReference>
<dbReference type="RefSeq" id="XP_002710934.1">
    <property type="nucleotide sequence ID" value="XM_002710888.5"/>
</dbReference>
<dbReference type="Pfam" id="PF16739">
    <property type="entry name" value="CARD_2"/>
    <property type="match status" value="1"/>
</dbReference>
<evidence type="ECO:0000256" key="13">
    <source>
        <dbReference type="ARBA" id="ARBA00023118"/>
    </source>
</evidence>
<dbReference type="GO" id="GO:0071651">
    <property type="term" value="P:positive regulation of chemokine (C-C motif) ligand 5 production"/>
    <property type="evidence" value="ECO:0007669"/>
    <property type="project" value="Ensembl"/>
</dbReference>
<evidence type="ECO:0000256" key="6">
    <source>
        <dbReference type="ARBA" id="ARBA00022581"/>
    </source>
</evidence>
<dbReference type="GO" id="GO:0071660">
    <property type="term" value="P:positive regulation of IP-10 production"/>
    <property type="evidence" value="ECO:0007669"/>
    <property type="project" value="Ensembl"/>
</dbReference>
<dbReference type="PANTHER" id="PTHR21446">
    <property type="entry name" value="DUF3504 DOMAIN-CONTAINING PROTEIN"/>
    <property type="match status" value="1"/>
</dbReference>
<keyword evidence="8 24" id="KW-0812">Transmembrane</keyword>
<dbReference type="RefSeq" id="XP_051701224.1">
    <property type="nucleotide sequence ID" value="XM_051845264.2"/>
</dbReference>
<dbReference type="GO" id="GO:1900063">
    <property type="term" value="P:regulation of peroxisome organization"/>
    <property type="evidence" value="ECO:0007669"/>
    <property type="project" value="Ensembl"/>
</dbReference>
<dbReference type="GO" id="GO:0043123">
    <property type="term" value="P:positive regulation of canonical NF-kappaB signal transduction"/>
    <property type="evidence" value="ECO:0007669"/>
    <property type="project" value="Ensembl"/>
</dbReference>
<dbReference type="GO" id="GO:0032760">
    <property type="term" value="P:positive regulation of tumor necrosis factor production"/>
    <property type="evidence" value="ECO:0007669"/>
    <property type="project" value="Ensembl"/>
</dbReference>
<dbReference type="SMR" id="U3KPC4"/>
<evidence type="ECO:0000256" key="4">
    <source>
        <dbReference type="ARBA" id="ARBA00022499"/>
    </source>
</evidence>
<dbReference type="GO" id="GO:0042307">
    <property type="term" value="P:positive regulation of protein import into nucleus"/>
    <property type="evidence" value="ECO:0007669"/>
    <property type="project" value="Ensembl"/>
</dbReference>
<evidence type="ECO:0000256" key="17">
    <source>
        <dbReference type="ARBA" id="ARBA00023140"/>
    </source>
</evidence>
<proteinExistence type="predicted"/>
<dbReference type="eggNOG" id="ENOG502SAUA">
    <property type="taxonomic scope" value="Eukaryota"/>
</dbReference>
<dbReference type="PANTHER" id="PTHR21446:SF6">
    <property type="entry name" value="MITOCHONDRIAL ANTIVIRAL-SIGNALING PROTEIN"/>
    <property type="match status" value="1"/>
</dbReference>
<dbReference type="GO" id="GO:0005778">
    <property type="term" value="C:peroxisomal membrane"/>
    <property type="evidence" value="ECO:0007669"/>
    <property type="project" value="Ensembl"/>
</dbReference>
<evidence type="ECO:0000256" key="8">
    <source>
        <dbReference type="ARBA" id="ARBA00022692"/>
    </source>
</evidence>
<dbReference type="InterPro" id="IPR011029">
    <property type="entry name" value="DEATH-like_dom_sf"/>
</dbReference>
<dbReference type="GO" id="GO:0002230">
    <property type="term" value="P:positive regulation of defense response to virus by host"/>
    <property type="evidence" value="ECO:0007669"/>
    <property type="project" value="Ensembl"/>
</dbReference>
<dbReference type="GO" id="GO:0050700">
    <property type="term" value="F:CARD domain binding"/>
    <property type="evidence" value="ECO:0007669"/>
    <property type="project" value="Ensembl"/>
</dbReference>
<keyword evidence="18" id="KW-0449">Lipoprotein</keyword>
<keyword evidence="11" id="KW-0391">Immunity</keyword>
<evidence type="ECO:0000256" key="10">
    <source>
        <dbReference type="ARBA" id="ARBA00022843"/>
    </source>
</evidence>
<dbReference type="InParanoid" id="U3KPC4"/>
<evidence type="ECO:0000256" key="3">
    <source>
        <dbReference type="ARBA" id="ARBA00022481"/>
    </source>
</evidence>
<dbReference type="RefSeq" id="XP_008254484.1">
    <property type="nucleotide sequence ID" value="XM_008256262.4"/>
</dbReference>
<dbReference type="PaxDb" id="9986-ENSOCUP00000027084"/>
<feature type="compositionally biased region" description="Polar residues" evidence="23">
    <location>
        <begin position="248"/>
        <end position="258"/>
    </location>
</feature>
<feature type="transmembrane region" description="Helical" evidence="24">
    <location>
        <begin position="514"/>
        <end position="535"/>
    </location>
</feature>
<dbReference type="STRING" id="9986.ENSOCUP00000027084"/>
<evidence type="ECO:0000256" key="7">
    <source>
        <dbReference type="ARBA" id="ARBA00022588"/>
    </source>
</evidence>
<dbReference type="KEGG" id="ocu:100356540"/>
<evidence type="ECO:0000256" key="22">
    <source>
        <dbReference type="ARBA" id="ARBA00083233"/>
    </source>
</evidence>
<dbReference type="GO" id="GO:0070585">
    <property type="term" value="P:protein localization to mitochondrion"/>
    <property type="evidence" value="ECO:0007669"/>
    <property type="project" value="Ensembl"/>
</dbReference>
<dbReference type="GO" id="GO:0032755">
    <property type="term" value="P:positive regulation of interleukin-6 production"/>
    <property type="evidence" value="ECO:0007669"/>
    <property type="project" value="Ensembl"/>
</dbReference>
<evidence type="ECO:0000256" key="11">
    <source>
        <dbReference type="ARBA" id="ARBA00022859"/>
    </source>
</evidence>
<dbReference type="GO" id="GO:0035591">
    <property type="term" value="F:signaling adaptor activity"/>
    <property type="evidence" value="ECO:0007669"/>
    <property type="project" value="Ensembl"/>
</dbReference>
<keyword evidence="4" id="KW-1017">Isopeptide bond</keyword>
<evidence type="ECO:0000256" key="18">
    <source>
        <dbReference type="ARBA" id="ARBA00023288"/>
    </source>
</evidence>
<name>U3KPC4_RABIT</name>
<keyword evidence="14" id="KW-0496">Mitochondrion</keyword>
<evidence type="ECO:0000256" key="2">
    <source>
        <dbReference type="ARBA" id="ARBA00004572"/>
    </source>
</evidence>
<dbReference type="GO" id="GO:0042802">
    <property type="term" value="F:identical protein binding"/>
    <property type="evidence" value="ECO:0007669"/>
    <property type="project" value="Ensembl"/>
</dbReference>
<reference evidence="26" key="3">
    <citation type="submission" date="2025-09" db="UniProtKB">
        <authorList>
            <consortium name="Ensembl"/>
        </authorList>
    </citation>
    <scope>IDENTIFICATION</scope>
    <source>
        <strain evidence="26">Thorbecke</strain>
    </source>
</reference>
<dbReference type="InterPro" id="IPR052787">
    <property type="entry name" value="MAVS"/>
</dbReference>
<dbReference type="Gene3D" id="1.10.533.10">
    <property type="entry name" value="Death Domain, Fas"/>
    <property type="match status" value="1"/>
</dbReference>
<feature type="compositionally biased region" description="Polar residues" evidence="23">
    <location>
        <begin position="160"/>
        <end position="169"/>
    </location>
</feature>
<keyword evidence="5" id="KW-0597">Phosphoprotein</keyword>
<dbReference type="GO" id="GO:0045944">
    <property type="term" value="P:positive regulation of transcription by RNA polymerase II"/>
    <property type="evidence" value="ECO:0007669"/>
    <property type="project" value="Ensembl"/>
</dbReference>
<dbReference type="AlphaFoldDB" id="U3KPC4"/>
<evidence type="ECO:0000256" key="23">
    <source>
        <dbReference type="SAM" id="MobiDB-lite"/>
    </source>
</evidence>
<keyword evidence="10" id="KW-0832">Ubl conjugation</keyword>
<keyword evidence="16" id="KW-0564">Palmitate</keyword>
<dbReference type="FunFam" id="1.10.533.10:FF:000063">
    <property type="entry name" value="Mitochondrial antiviral-signaling protein"/>
    <property type="match status" value="1"/>
</dbReference>
<keyword evidence="12 24" id="KW-1133">Transmembrane helix</keyword>
<dbReference type="GO" id="GO:0120283">
    <property type="term" value="F:protein serine/threonine kinase binding"/>
    <property type="evidence" value="ECO:0007669"/>
    <property type="project" value="Ensembl"/>
</dbReference>
<dbReference type="GO" id="GO:0042742">
    <property type="term" value="P:defense response to bacterium"/>
    <property type="evidence" value="ECO:0007669"/>
    <property type="project" value="Ensembl"/>
</dbReference>
<dbReference type="GO" id="GO:0005741">
    <property type="term" value="C:mitochondrial outer membrane"/>
    <property type="evidence" value="ECO:0007669"/>
    <property type="project" value="UniProtKB-SubCell"/>
</dbReference>
<dbReference type="GO" id="GO:0140374">
    <property type="term" value="P:antiviral innate immune response"/>
    <property type="evidence" value="ECO:0007669"/>
    <property type="project" value="Ensembl"/>
</dbReference>
<gene>
    <name evidence="26" type="primary">MAVS</name>
</gene>
<dbReference type="OMA" id="PHIDQKF"/>
<evidence type="ECO:0000259" key="25">
    <source>
        <dbReference type="Pfam" id="PF16739"/>
    </source>
</evidence>
<dbReference type="GO" id="GO:0032757">
    <property type="term" value="P:positive regulation of interleukin-8 production"/>
    <property type="evidence" value="ECO:0007669"/>
    <property type="project" value="Ensembl"/>
</dbReference>
<keyword evidence="3" id="KW-0488">Methylation</keyword>
<evidence type="ECO:0000256" key="14">
    <source>
        <dbReference type="ARBA" id="ARBA00023128"/>
    </source>
</evidence>
<dbReference type="InterPro" id="IPR031964">
    <property type="entry name" value="CARD_dom"/>
</dbReference>
<evidence type="ECO:0000256" key="24">
    <source>
        <dbReference type="SAM" id="Phobius"/>
    </source>
</evidence>
<dbReference type="Ensembl" id="ENSOCUT00000034035.2">
    <property type="protein sequence ID" value="ENSOCUP00000027084.1"/>
    <property type="gene ID" value="ENSOCUG00000012269.4"/>
</dbReference>
<dbReference type="FunCoup" id="U3KPC4">
    <property type="interactions" value="237"/>
</dbReference>
<keyword evidence="17" id="KW-0576">Peroxisome</keyword>
<dbReference type="GO" id="GO:0140297">
    <property type="term" value="F:DNA-binding transcription factor binding"/>
    <property type="evidence" value="ECO:0007669"/>
    <property type="project" value="Ensembl"/>
</dbReference>
<keyword evidence="27" id="KW-1185">Reference proteome</keyword>
<evidence type="ECO:0000256" key="12">
    <source>
        <dbReference type="ARBA" id="ARBA00022989"/>
    </source>
</evidence>
<feature type="compositionally biased region" description="Low complexity" evidence="23">
    <location>
        <begin position="260"/>
        <end position="335"/>
    </location>
</feature>
<sequence length="541" mass="55448">MTFAEDKTYKYICHHHSSFCRVDVLEILPYLPCLTANDQDRLRASYTRLGNRDTLWDLFNSLQRRTGWVDSFIRGLRACELPELADQVAGEYQRHLPRAASHPGAPRGAPQEAPSLPAEVPGASAPAANPSIPHAGHREEPSYPLPVQDTQPPKSLGEGSEQTPHTPSSGVLLRTPSVPLEPSSSDPAALGPPSPSRPQEQDTDLASIHTAGSGSSPAPPCGPVSPSVSFQPLARSTPRASRLPGPATSVSSAGTSSPPGLAAGQGAGVQAKATVCSSDTVPTSSVPPSAASSRVPSNAMSGDTVAPTAPASSAFTSTVPSKLPTSAKPPSATSSNVLPSVAPSKLPISSTGAGTVSPKVPASTAPTKTPASTAPTKTPAGMAPTVKSSTRAAGTPVAPAPRGATGGSEPWPDGSSGSLHSGPEVSKPGVLASRLDSQPFSGCSADLAISPSNSLLPEPGHGPEENEYVSVGTFGLHVVECPSADLESKPGLSATQQPPQPTDETVQWVWAEPWALWFGAAVASALMATLLAVLYRRRLLH</sequence>
<evidence type="ECO:0000256" key="15">
    <source>
        <dbReference type="ARBA" id="ARBA00023136"/>
    </source>
</evidence>
<protein>
    <recommendedName>
        <fullName evidence="20">Mitochondrial antiviral-signaling protein</fullName>
    </recommendedName>
    <alternativeName>
        <fullName evidence="21">Interferon beta promoter stimulator protein 1</fullName>
    </alternativeName>
    <alternativeName>
        <fullName evidence="22">Virus-induced-signaling adapter</fullName>
    </alternativeName>
</protein>
<organism evidence="26 27">
    <name type="scientific">Oryctolagus cuniculus</name>
    <name type="common">Rabbit</name>
    <dbReference type="NCBI Taxonomy" id="9986"/>
    <lineage>
        <taxon>Eukaryota</taxon>
        <taxon>Metazoa</taxon>
        <taxon>Chordata</taxon>
        <taxon>Craniata</taxon>
        <taxon>Vertebrata</taxon>
        <taxon>Euteleostomi</taxon>
        <taxon>Mammalia</taxon>
        <taxon>Eutheria</taxon>
        <taxon>Euarchontoglires</taxon>
        <taxon>Glires</taxon>
        <taxon>Lagomorpha</taxon>
        <taxon>Leporidae</taxon>
        <taxon>Oryctolagus</taxon>
    </lineage>
</organism>
<evidence type="ECO:0000313" key="27">
    <source>
        <dbReference type="Proteomes" id="UP000001811"/>
    </source>
</evidence>
<evidence type="ECO:0000256" key="20">
    <source>
        <dbReference type="ARBA" id="ARBA00071084"/>
    </source>
</evidence>
<comment type="subcellular location">
    <subcellularLocation>
        <location evidence="2">Mitochondrion outer membrane</location>
        <topology evidence="2">Single-pass membrane protein</topology>
    </subcellularLocation>
    <subcellularLocation>
        <location evidence="1">Peroxisome</location>
    </subcellularLocation>
</comment>
<dbReference type="GO" id="GO:0032727">
    <property type="term" value="P:positive regulation of interferon-alpha production"/>
    <property type="evidence" value="ECO:0007669"/>
    <property type="project" value="Ensembl"/>
</dbReference>
<dbReference type="GO" id="GO:0140693">
    <property type="term" value="F:molecular condensate scaffold activity"/>
    <property type="evidence" value="ECO:0007669"/>
    <property type="project" value="Ensembl"/>
</dbReference>
<dbReference type="GO" id="GO:1900227">
    <property type="term" value="P:positive regulation of NLRP3 inflammasome complex assembly"/>
    <property type="evidence" value="ECO:0007669"/>
    <property type="project" value="Ensembl"/>
</dbReference>
<keyword evidence="9" id="KW-1000">Mitochondrion outer membrane</keyword>
<dbReference type="GO" id="GO:0044546">
    <property type="term" value="P:NLRP3 inflammasome complex assembly"/>
    <property type="evidence" value="ECO:0007669"/>
    <property type="project" value="Ensembl"/>
</dbReference>
<dbReference type="Bgee" id="ENSOCUG00000012269">
    <property type="expression patterns" value="Expressed in heart and 18 other cell types or tissues"/>
</dbReference>
<dbReference type="EMBL" id="AAGW02060628">
    <property type="status" value="NOT_ANNOTATED_CDS"/>
    <property type="molecule type" value="Genomic_DNA"/>
</dbReference>
<dbReference type="CTD" id="57506"/>
<evidence type="ECO:0000256" key="9">
    <source>
        <dbReference type="ARBA" id="ARBA00022787"/>
    </source>
</evidence>
<dbReference type="Proteomes" id="UP000001811">
    <property type="component" value="Chromosome 4"/>
</dbReference>
<dbReference type="GeneID" id="100356540"/>
<keyword evidence="6" id="KW-0945">Host-virus interaction</keyword>
<evidence type="ECO:0000256" key="19">
    <source>
        <dbReference type="ARBA" id="ARBA00054747"/>
    </source>
</evidence>
<reference evidence="26 27" key="1">
    <citation type="journal article" date="2011" name="Nature">
        <title>A high-resolution map of human evolutionary constraint using 29 mammals.</title>
        <authorList>
            <person name="Lindblad-Toh K."/>
            <person name="Garber M."/>
            <person name="Zuk O."/>
            <person name="Lin M.F."/>
            <person name="Parker B.J."/>
            <person name="Washietl S."/>
            <person name="Kheradpour P."/>
            <person name="Ernst J."/>
            <person name="Jordan G."/>
            <person name="Mauceli E."/>
            <person name="Ward L.D."/>
            <person name="Lowe C.B."/>
            <person name="Holloway A.K."/>
            <person name="Clamp M."/>
            <person name="Gnerre S."/>
            <person name="Alfoldi J."/>
            <person name="Beal K."/>
            <person name="Chang J."/>
            <person name="Clawson H."/>
            <person name="Cuff J."/>
            <person name="Di Palma F."/>
            <person name="Fitzgerald S."/>
            <person name="Flicek P."/>
            <person name="Guttman M."/>
            <person name="Hubisz M.J."/>
            <person name="Jaffe D.B."/>
            <person name="Jungreis I."/>
            <person name="Kent W.J."/>
            <person name="Kostka D."/>
            <person name="Lara M."/>
            <person name="Martins A.L."/>
            <person name="Massingham T."/>
            <person name="Moltke I."/>
            <person name="Raney B.J."/>
            <person name="Rasmussen M.D."/>
            <person name="Robinson J."/>
            <person name="Stark A."/>
            <person name="Vilella A.J."/>
            <person name="Wen J."/>
            <person name="Xie X."/>
            <person name="Zody M.C."/>
            <person name="Baldwin J."/>
            <person name="Bloom T."/>
            <person name="Chin C.W."/>
            <person name="Heiman D."/>
            <person name="Nicol R."/>
            <person name="Nusbaum C."/>
            <person name="Young S."/>
            <person name="Wilkinson J."/>
            <person name="Worley K.C."/>
            <person name="Kovar C.L."/>
            <person name="Muzny D.M."/>
            <person name="Gibbs R.A."/>
            <person name="Cree A."/>
            <person name="Dihn H.H."/>
            <person name="Fowler G."/>
            <person name="Jhangiani S."/>
            <person name="Joshi V."/>
            <person name="Lee S."/>
            <person name="Lewis L.R."/>
            <person name="Nazareth L.V."/>
            <person name="Okwuonu G."/>
            <person name="Santibanez J."/>
            <person name="Warren W.C."/>
            <person name="Mardis E.R."/>
            <person name="Weinstock G.M."/>
            <person name="Wilson R.K."/>
            <person name="Delehaunty K."/>
            <person name="Dooling D."/>
            <person name="Fronik C."/>
            <person name="Fulton L."/>
            <person name="Fulton B."/>
            <person name="Graves T."/>
            <person name="Minx P."/>
            <person name="Sodergren E."/>
            <person name="Birney E."/>
            <person name="Margulies E.H."/>
            <person name="Herrero J."/>
            <person name="Green E.D."/>
            <person name="Haussler D."/>
            <person name="Siepel A."/>
            <person name="Goldman N."/>
            <person name="Pollard K.S."/>
            <person name="Pedersen J.S."/>
            <person name="Lander E.S."/>
            <person name="Kellis M."/>
        </authorList>
    </citation>
    <scope>NUCLEOTIDE SEQUENCE [LARGE SCALE GENOMIC DNA]</scope>
    <source>
        <strain evidence="26 27">Thorbecke inbred</strain>
    </source>
</reference>
<evidence type="ECO:0000256" key="21">
    <source>
        <dbReference type="ARBA" id="ARBA00082620"/>
    </source>
</evidence>
<evidence type="ECO:0000256" key="16">
    <source>
        <dbReference type="ARBA" id="ARBA00023139"/>
    </source>
</evidence>
<dbReference type="RefSeq" id="XP_008254486.1">
    <property type="nucleotide sequence ID" value="XM_008256264.4"/>
</dbReference>
<evidence type="ECO:0000313" key="26">
    <source>
        <dbReference type="Ensembl" id="ENSOCUP00000027084.1"/>
    </source>
</evidence>
<dbReference type="OrthoDB" id="9909785at2759"/>
<dbReference type="GO" id="GO:0071360">
    <property type="term" value="P:cellular response to exogenous dsRNA"/>
    <property type="evidence" value="ECO:0007669"/>
    <property type="project" value="Ensembl"/>
</dbReference>